<dbReference type="EMBL" id="AZHC01000062">
    <property type="protein sequence ID" value="OAA34128.1"/>
    <property type="molecule type" value="Genomic_DNA"/>
</dbReference>
<dbReference type="PANTHER" id="PTHR45646">
    <property type="entry name" value="SERINE/THREONINE-PROTEIN KINASE DOA-RELATED"/>
    <property type="match status" value="1"/>
</dbReference>
<dbReference type="PROSITE" id="PS50011">
    <property type="entry name" value="PROTEIN_KINASE_DOM"/>
    <property type="match status" value="1"/>
</dbReference>
<dbReference type="SUPFAM" id="SSF56112">
    <property type="entry name" value="Protein kinase-like (PK-like)"/>
    <property type="match status" value="1"/>
</dbReference>
<dbReference type="Proteomes" id="UP000243498">
    <property type="component" value="Unassembled WGS sequence"/>
</dbReference>
<evidence type="ECO:0000313" key="7">
    <source>
        <dbReference type="EMBL" id="OAA34128.1"/>
    </source>
</evidence>
<feature type="domain" description="Protein kinase" evidence="6">
    <location>
        <begin position="1"/>
        <end position="161"/>
    </location>
</feature>
<sequence>MIKIEDPVILERDALDEYNNPLPQKVTDERTIYLARNNYRELVKPTASVQITDFDLAVSGMSKHTSLIQVESYRAPEVILDARYTYSADIWNLGVILWDLLEGKRLFTPKNSHTSEYDNMLHLAQIIALLGPAPEHMLAASQRSSMFYNLDSTLHDPGFVS</sequence>
<dbReference type="OrthoDB" id="5979581at2759"/>
<keyword evidence="3" id="KW-0547">Nucleotide-binding</keyword>
<protein>
    <submittedName>
        <fullName evidence="7">Protein kinase-like domain protein</fullName>
    </submittedName>
</protein>
<keyword evidence="8" id="KW-1185">Reference proteome</keyword>
<gene>
    <name evidence="7" type="ORF">NOR_08668</name>
</gene>
<evidence type="ECO:0000256" key="5">
    <source>
        <dbReference type="ARBA" id="ARBA00022840"/>
    </source>
</evidence>
<evidence type="ECO:0000256" key="1">
    <source>
        <dbReference type="ARBA" id="ARBA00022527"/>
    </source>
</evidence>
<dbReference type="GO" id="GO:0043484">
    <property type="term" value="P:regulation of RNA splicing"/>
    <property type="evidence" value="ECO:0007669"/>
    <property type="project" value="TreeGrafter"/>
</dbReference>
<dbReference type="Pfam" id="PF00069">
    <property type="entry name" value="Pkinase"/>
    <property type="match status" value="1"/>
</dbReference>
<dbReference type="GO" id="GO:0005524">
    <property type="term" value="F:ATP binding"/>
    <property type="evidence" value="ECO:0007669"/>
    <property type="project" value="UniProtKB-KW"/>
</dbReference>
<dbReference type="InterPro" id="IPR000719">
    <property type="entry name" value="Prot_kinase_dom"/>
</dbReference>
<accession>A0A166VX80</accession>
<evidence type="ECO:0000256" key="4">
    <source>
        <dbReference type="ARBA" id="ARBA00022777"/>
    </source>
</evidence>
<keyword evidence="1" id="KW-0723">Serine/threonine-protein kinase</keyword>
<dbReference type="InterPro" id="IPR011009">
    <property type="entry name" value="Kinase-like_dom_sf"/>
</dbReference>
<keyword evidence="4" id="KW-0418">Kinase</keyword>
<evidence type="ECO:0000256" key="2">
    <source>
        <dbReference type="ARBA" id="ARBA00022679"/>
    </source>
</evidence>
<dbReference type="InterPro" id="IPR051175">
    <property type="entry name" value="CLK_kinases"/>
</dbReference>
<keyword evidence="5" id="KW-0067">ATP-binding</keyword>
<reference evidence="7 8" key="1">
    <citation type="journal article" date="2016" name="Genome Biol. Evol.">
        <title>Divergent and convergent evolution of fungal pathogenicity.</title>
        <authorList>
            <person name="Shang Y."/>
            <person name="Xiao G."/>
            <person name="Zheng P."/>
            <person name="Cen K."/>
            <person name="Zhan S."/>
            <person name="Wang C."/>
        </authorList>
    </citation>
    <scope>NUCLEOTIDE SEQUENCE [LARGE SCALE GENOMIC DNA]</scope>
    <source>
        <strain evidence="7 8">RCEF 4871</strain>
    </source>
</reference>
<comment type="caution">
    <text evidence="7">The sequence shown here is derived from an EMBL/GenBank/DDBJ whole genome shotgun (WGS) entry which is preliminary data.</text>
</comment>
<keyword evidence="2" id="KW-0808">Transferase</keyword>
<dbReference type="OMA" id="DPWLYAD"/>
<dbReference type="Gene3D" id="1.10.510.10">
    <property type="entry name" value="Transferase(Phosphotransferase) domain 1"/>
    <property type="match status" value="1"/>
</dbReference>
<evidence type="ECO:0000313" key="8">
    <source>
        <dbReference type="Proteomes" id="UP000243498"/>
    </source>
</evidence>
<dbReference type="GO" id="GO:0005634">
    <property type="term" value="C:nucleus"/>
    <property type="evidence" value="ECO:0007669"/>
    <property type="project" value="TreeGrafter"/>
</dbReference>
<evidence type="ECO:0000256" key="3">
    <source>
        <dbReference type="ARBA" id="ARBA00022741"/>
    </source>
</evidence>
<organism evidence="7 8">
    <name type="scientific">Metarhizium rileyi (strain RCEF 4871)</name>
    <name type="common">Nomuraea rileyi</name>
    <dbReference type="NCBI Taxonomy" id="1649241"/>
    <lineage>
        <taxon>Eukaryota</taxon>
        <taxon>Fungi</taxon>
        <taxon>Dikarya</taxon>
        <taxon>Ascomycota</taxon>
        <taxon>Pezizomycotina</taxon>
        <taxon>Sordariomycetes</taxon>
        <taxon>Hypocreomycetidae</taxon>
        <taxon>Hypocreales</taxon>
        <taxon>Clavicipitaceae</taxon>
        <taxon>Metarhizium</taxon>
    </lineage>
</organism>
<evidence type="ECO:0000259" key="6">
    <source>
        <dbReference type="PROSITE" id="PS50011"/>
    </source>
</evidence>
<dbReference type="PANTHER" id="PTHR45646:SF11">
    <property type="entry name" value="SERINE_THREONINE-PROTEIN KINASE DOA"/>
    <property type="match status" value="1"/>
</dbReference>
<dbReference type="AlphaFoldDB" id="A0A166VX80"/>
<dbReference type="GO" id="GO:0004674">
    <property type="term" value="F:protein serine/threonine kinase activity"/>
    <property type="evidence" value="ECO:0007669"/>
    <property type="project" value="UniProtKB-KW"/>
</dbReference>
<proteinExistence type="predicted"/>
<name>A0A166VX80_METRR</name>